<protein>
    <recommendedName>
        <fullName evidence="1">mRNA interferase</fullName>
        <ecNumber evidence="1">3.1.-.-</ecNumber>
    </recommendedName>
</protein>
<dbReference type="PANTHER" id="PTHR33988:SF2">
    <property type="entry name" value="ENDORIBONUCLEASE MAZF"/>
    <property type="match status" value="1"/>
</dbReference>
<keyword evidence="1" id="KW-0540">Nuclease</keyword>
<keyword evidence="3" id="KW-1185">Reference proteome</keyword>
<sequence>MTRGEIWWVDLGIPFGSEPGFKHPVLIIQDDSFNESNISTVIAASITSNLNLAEAPGNVILSKKDSNPSKDSVVNVSQIVTLDRERFLNKIGKLKSGKMVDVEEGLKLVIGLN</sequence>
<reference evidence="2" key="1">
    <citation type="submission" date="2018-01" db="EMBL/GenBank/DDBJ databases">
        <title>Genomic characterization of Leptospira inadai serogroup Lyme isolated from captured rat in Brazil and comparative analysis with human reference strain.</title>
        <authorList>
            <person name="Moreno L.Z."/>
            <person name="Loureiro A.P."/>
            <person name="Miraglia F."/>
            <person name="Kremer F.S."/>
            <person name="Eslabao M.R."/>
            <person name="Dellagostin O.A."/>
            <person name="Lilenbaum W."/>
            <person name="Moreno A.M."/>
        </authorList>
    </citation>
    <scope>NUCLEOTIDE SEQUENCE [LARGE SCALE GENOMIC DNA]</scope>
    <source>
        <strain evidence="2">M34/99</strain>
    </source>
</reference>
<organism evidence="2 3">
    <name type="scientific">Leptospira inadai serovar Lyme</name>
    <dbReference type="NCBI Taxonomy" id="293084"/>
    <lineage>
        <taxon>Bacteria</taxon>
        <taxon>Pseudomonadati</taxon>
        <taxon>Spirochaetota</taxon>
        <taxon>Spirochaetia</taxon>
        <taxon>Leptospirales</taxon>
        <taxon>Leptospiraceae</taxon>
        <taxon>Leptospira</taxon>
    </lineage>
</organism>
<dbReference type="EMBL" id="MCRM02000003">
    <property type="protein sequence ID" value="PNV76198.1"/>
    <property type="molecule type" value="Genomic_DNA"/>
</dbReference>
<comment type="function">
    <text evidence="1">Toxic component of a type II toxin-antitoxin (TA) system.</text>
</comment>
<gene>
    <name evidence="2" type="ORF">BES34_004110</name>
</gene>
<dbReference type="Proteomes" id="UP000094669">
    <property type="component" value="Unassembled WGS sequence"/>
</dbReference>
<keyword evidence="1" id="KW-0255">Endonuclease</keyword>
<dbReference type="InterPro" id="IPR003477">
    <property type="entry name" value="PemK-like"/>
</dbReference>
<accession>A0ABX4YLN9</accession>
<evidence type="ECO:0000313" key="3">
    <source>
        <dbReference type="Proteomes" id="UP000094669"/>
    </source>
</evidence>
<dbReference type="EC" id="3.1.-.-" evidence="1"/>
<evidence type="ECO:0000313" key="2">
    <source>
        <dbReference type="EMBL" id="PNV76198.1"/>
    </source>
</evidence>
<proteinExistence type="inferred from homology"/>
<evidence type="ECO:0000256" key="1">
    <source>
        <dbReference type="PIRNR" id="PIRNR033490"/>
    </source>
</evidence>
<dbReference type="Pfam" id="PF02452">
    <property type="entry name" value="PemK_toxin"/>
    <property type="match status" value="1"/>
</dbReference>
<dbReference type="InterPro" id="IPR011067">
    <property type="entry name" value="Plasmid_toxin/cell-grow_inhib"/>
</dbReference>
<keyword evidence="1" id="KW-0378">Hydrolase</keyword>
<dbReference type="Gene3D" id="2.30.30.110">
    <property type="match status" value="1"/>
</dbReference>
<comment type="similarity">
    <text evidence="1">Belongs to the PemK/MazF family.</text>
</comment>
<comment type="caution">
    <text evidence="2">The sequence shown here is derived from an EMBL/GenBank/DDBJ whole genome shotgun (WGS) entry which is preliminary data.</text>
</comment>
<name>A0ABX4YLN9_9LEPT</name>
<dbReference type="RefSeq" id="WP_010415663.1">
    <property type="nucleotide sequence ID" value="NZ_MCRM02000003.1"/>
</dbReference>
<dbReference type="PIRSF" id="PIRSF033490">
    <property type="entry name" value="MazF"/>
    <property type="match status" value="1"/>
</dbReference>
<dbReference type="SUPFAM" id="SSF50118">
    <property type="entry name" value="Cell growth inhibitor/plasmid maintenance toxic component"/>
    <property type="match status" value="1"/>
</dbReference>
<dbReference type="PANTHER" id="PTHR33988">
    <property type="entry name" value="ENDORIBONUCLEASE MAZF-RELATED"/>
    <property type="match status" value="1"/>
</dbReference>